<dbReference type="InterPro" id="IPR043128">
    <property type="entry name" value="Rev_trsase/Diguanyl_cyclase"/>
</dbReference>
<reference evidence="2" key="1">
    <citation type="journal article" date="2011" name="Genome Biol.">
        <title>The draft genome of the carcinogenic human liver fluke Clonorchis sinensis.</title>
        <authorList>
            <person name="Wang X."/>
            <person name="Chen W."/>
            <person name="Huang Y."/>
            <person name="Sun J."/>
            <person name="Men J."/>
            <person name="Liu H."/>
            <person name="Luo F."/>
            <person name="Guo L."/>
            <person name="Lv X."/>
            <person name="Deng C."/>
            <person name="Zhou C."/>
            <person name="Fan Y."/>
            <person name="Li X."/>
            <person name="Huang L."/>
            <person name="Hu Y."/>
            <person name="Liang C."/>
            <person name="Hu X."/>
            <person name="Xu J."/>
            <person name="Yu X."/>
        </authorList>
    </citation>
    <scope>NUCLEOTIDE SEQUENCE [LARGE SCALE GENOMIC DNA]</scope>
    <source>
        <strain evidence="2">Henan</strain>
    </source>
</reference>
<organism evidence="2 3">
    <name type="scientific">Clonorchis sinensis</name>
    <name type="common">Chinese liver fluke</name>
    <dbReference type="NCBI Taxonomy" id="79923"/>
    <lineage>
        <taxon>Eukaryota</taxon>
        <taxon>Metazoa</taxon>
        <taxon>Spiralia</taxon>
        <taxon>Lophotrochozoa</taxon>
        <taxon>Platyhelminthes</taxon>
        <taxon>Trematoda</taxon>
        <taxon>Digenea</taxon>
        <taxon>Opisthorchiida</taxon>
        <taxon>Opisthorchiata</taxon>
        <taxon>Opisthorchiidae</taxon>
        <taxon>Clonorchis</taxon>
    </lineage>
</organism>
<feature type="domain" description="Reverse transcriptase" evidence="1">
    <location>
        <begin position="14"/>
        <end position="192"/>
    </location>
</feature>
<dbReference type="Gene3D" id="1.10.340.70">
    <property type="match status" value="1"/>
</dbReference>
<dbReference type="InterPro" id="IPR043502">
    <property type="entry name" value="DNA/RNA_pol_sf"/>
</dbReference>
<accession>G7Y5E5</accession>
<evidence type="ECO:0000313" key="2">
    <source>
        <dbReference type="EMBL" id="GAA48181.1"/>
    </source>
</evidence>
<keyword evidence="3" id="KW-1185">Reference proteome</keyword>
<dbReference type="InterPro" id="IPR036397">
    <property type="entry name" value="RNaseH_sf"/>
</dbReference>
<dbReference type="SUPFAM" id="SSF56672">
    <property type="entry name" value="DNA/RNA polymerases"/>
    <property type="match status" value="1"/>
</dbReference>
<dbReference type="Gene3D" id="3.30.70.270">
    <property type="match status" value="2"/>
</dbReference>
<sequence length="640" mass="72840">MRPKVEEEFNRLQREGIIQSTEFSEWATPIVPILKPDGTVRICGDYKTTVNASTPPEHYPLPKIEDVYAQIGKSKYFSKLDLAHAYEQLELTEEAKPVTTISTHRGLFMFNRLPFGIHSAPSIFQRTIENVIAGIPKTFVYLGDILITGCTMEEHLKSLKLVLDRLKECGLRIKKEKCDFLVDHVDYLGFRISAEGLAPLAEKIRPILEAPQPRNKHELRSFLGMVNHYARFIPQAATLFHPLNYLLRQGVSWIWNHEQENAFQQAKRALTNPPVLTHFDSTQPIVLACDASPYGVGAVLSQKDKSGILKPVAYASKSLSPAERNYAQIDKEALAILFGVTRFQHYLFGQTFDIFTDHKPLLGILGENKPIPQMTSPRMQRWALKLACYRYHLRYAPGQGNLTADALSRLPLRDVPLHTPKPAELVNLMTRIDDLPITAAEIRLETRKDPELSRVLRFTSYGWPENVGSALSGFYERSSELSVEDGCLLWGARVIIPRRYRPDILRELHSGHPGNTRMKALARHYVWWPGIDHDVERIVQRCEACQQSRALPAAAPISPWQWPSRPWSRVHVDYCGPVEGYMILVIVDAYSKWIEAVPTRTASSASTMSILRSIFARMVYRIRLFLITARLLPVRNFNSS</sequence>
<dbReference type="InterPro" id="IPR041588">
    <property type="entry name" value="Integrase_H2C2"/>
</dbReference>
<dbReference type="SUPFAM" id="SSF53098">
    <property type="entry name" value="Ribonuclease H-like"/>
    <property type="match status" value="1"/>
</dbReference>
<dbReference type="EMBL" id="DF142874">
    <property type="protein sequence ID" value="GAA48181.1"/>
    <property type="molecule type" value="Genomic_DNA"/>
</dbReference>
<dbReference type="Proteomes" id="UP000008909">
    <property type="component" value="Unassembled WGS sequence"/>
</dbReference>
<dbReference type="Gene3D" id="3.10.20.370">
    <property type="match status" value="1"/>
</dbReference>
<dbReference type="PANTHER" id="PTHR37984:SF13">
    <property type="entry name" value="RIBONUCLEASE H"/>
    <property type="match status" value="1"/>
</dbReference>
<dbReference type="Pfam" id="PF17921">
    <property type="entry name" value="Integrase_H2C2"/>
    <property type="match status" value="1"/>
</dbReference>
<dbReference type="Gene3D" id="3.10.10.10">
    <property type="entry name" value="HIV Type 1 Reverse Transcriptase, subunit A, domain 1"/>
    <property type="match status" value="1"/>
</dbReference>
<dbReference type="GO" id="GO:0006259">
    <property type="term" value="P:DNA metabolic process"/>
    <property type="evidence" value="ECO:0007669"/>
    <property type="project" value="UniProtKB-ARBA"/>
</dbReference>
<dbReference type="CDD" id="cd09274">
    <property type="entry name" value="RNase_HI_RT_Ty3"/>
    <property type="match status" value="1"/>
</dbReference>
<dbReference type="InterPro" id="IPR012337">
    <property type="entry name" value="RNaseH-like_sf"/>
</dbReference>
<dbReference type="InterPro" id="IPR050951">
    <property type="entry name" value="Retrovirus_Pol_polyprotein"/>
</dbReference>
<dbReference type="InterPro" id="IPR041577">
    <property type="entry name" value="RT_RNaseH_2"/>
</dbReference>
<dbReference type="PANTHER" id="PTHR37984">
    <property type="entry name" value="PROTEIN CBG26694"/>
    <property type="match status" value="1"/>
</dbReference>
<dbReference type="CDD" id="cd01647">
    <property type="entry name" value="RT_LTR"/>
    <property type="match status" value="1"/>
</dbReference>
<gene>
    <name evidence="2" type="ORF">CLF_101279</name>
</gene>
<dbReference type="Gene3D" id="3.30.420.10">
    <property type="entry name" value="Ribonuclease H-like superfamily/Ribonuclease H"/>
    <property type="match status" value="1"/>
</dbReference>
<dbReference type="AlphaFoldDB" id="G7Y5E5"/>
<dbReference type="PROSITE" id="PS50878">
    <property type="entry name" value="RT_POL"/>
    <property type="match status" value="1"/>
</dbReference>
<dbReference type="FunFam" id="1.10.340.70:FF:000003">
    <property type="entry name" value="Protein CBG25708"/>
    <property type="match status" value="1"/>
</dbReference>
<dbReference type="FunFam" id="3.10.20.370:FF:000001">
    <property type="entry name" value="Retrovirus-related Pol polyprotein from transposon 17.6-like protein"/>
    <property type="match status" value="1"/>
</dbReference>
<dbReference type="GO" id="GO:0003676">
    <property type="term" value="F:nucleic acid binding"/>
    <property type="evidence" value="ECO:0007669"/>
    <property type="project" value="InterPro"/>
</dbReference>
<dbReference type="InterPro" id="IPR000477">
    <property type="entry name" value="RT_dom"/>
</dbReference>
<protein>
    <submittedName>
        <fullName evidence="2">Polyprotein</fullName>
    </submittedName>
</protein>
<evidence type="ECO:0000313" key="3">
    <source>
        <dbReference type="Proteomes" id="UP000008909"/>
    </source>
</evidence>
<dbReference type="Pfam" id="PF00078">
    <property type="entry name" value="RVT_1"/>
    <property type="match status" value="1"/>
</dbReference>
<evidence type="ECO:0000259" key="1">
    <source>
        <dbReference type="PROSITE" id="PS50878"/>
    </source>
</evidence>
<reference key="2">
    <citation type="submission" date="2011-10" db="EMBL/GenBank/DDBJ databases">
        <title>The genome and transcriptome sequence of Clonorchis sinensis provide insights into the carcinogenic liver fluke.</title>
        <authorList>
            <person name="Wang X."/>
            <person name="Huang Y."/>
            <person name="Chen W."/>
            <person name="Liu H."/>
            <person name="Guo L."/>
            <person name="Chen Y."/>
            <person name="Luo F."/>
            <person name="Zhou W."/>
            <person name="Sun J."/>
            <person name="Mao Q."/>
            <person name="Liang P."/>
            <person name="Zhou C."/>
            <person name="Tian Y."/>
            <person name="Men J."/>
            <person name="Lv X."/>
            <person name="Huang L."/>
            <person name="Zhou J."/>
            <person name="Hu Y."/>
            <person name="Li R."/>
            <person name="Zhang F."/>
            <person name="Lei H."/>
            <person name="Li X."/>
            <person name="Hu X."/>
            <person name="Liang C."/>
            <person name="Xu J."/>
            <person name="Wu Z."/>
            <person name="Yu X."/>
        </authorList>
    </citation>
    <scope>NUCLEOTIDE SEQUENCE</scope>
    <source>
        <strain>Henan</strain>
    </source>
</reference>
<dbReference type="Pfam" id="PF17919">
    <property type="entry name" value="RT_RNaseH_2"/>
    <property type="match status" value="1"/>
</dbReference>
<dbReference type="FunFam" id="3.30.70.270:FF:000026">
    <property type="entry name" value="Transposon Ty3-G Gag-Pol polyprotein"/>
    <property type="match status" value="1"/>
</dbReference>
<name>G7Y5E5_CLOSI</name>
<proteinExistence type="predicted"/>